<dbReference type="InParanoid" id="A0A0H2RUJ8"/>
<reference evidence="1 2" key="1">
    <citation type="submission" date="2015-04" db="EMBL/GenBank/DDBJ databases">
        <title>Complete genome sequence of Schizopora paradoxa KUC8140, a cosmopolitan wood degrader in East Asia.</title>
        <authorList>
            <consortium name="DOE Joint Genome Institute"/>
            <person name="Min B."/>
            <person name="Park H."/>
            <person name="Jang Y."/>
            <person name="Kim J.-J."/>
            <person name="Kim K.H."/>
            <person name="Pangilinan J."/>
            <person name="Lipzen A."/>
            <person name="Riley R."/>
            <person name="Grigoriev I.V."/>
            <person name="Spatafora J.W."/>
            <person name="Choi I.-G."/>
        </authorList>
    </citation>
    <scope>NUCLEOTIDE SEQUENCE [LARGE SCALE GENOMIC DNA]</scope>
    <source>
        <strain evidence="1 2">KUC8140</strain>
    </source>
</reference>
<name>A0A0H2RUJ8_9AGAM</name>
<evidence type="ECO:0008006" key="3">
    <source>
        <dbReference type="Google" id="ProtNLM"/>
    </source>
</evidence>
<dbReference type="SUPFAM" id="SSF52047">
    <property type="entry name" value="RNI-like"/>
    <property type="match status" value="1"/>
</dbReference>
<proteinExistence type="predicted"/>
<dbReference type="AlphaFoldDB" id="A0A0H2RUJ8"/>
<gene>
    <name evidence="1" type="ORF">SCHPADRAFT_1000926</name>
</gene>
<dbReference type="Proteomes" id="UP000053477">
    <property type="component" value="Unassembled WGS sequence"/>
</dbReference>
<sequence length="599" mass="67940">MSEQGSNNRATALGSRSEKRVKCDGYPIRTALDLLLPELLSIKQAIDRKQIEGNWQTSHGFHRSLWRNFKEEHYLTRAGLSDVDGWGVERFNEVHDATFEVNSMIDVLDVLRSAANAIKTQALTAIESTAGKFGRLLQRLPQELLSETIRYACSDIFDLIKFSHVNRRFRQAALGISSLWSRVSSDMPIDLVRLCLERSGNSSLYVVFNEANKDYSCEELEDHSASNTRLRVRDFTAEVSKFCTRWKNIELRMPLSYDRELQFEGSSYSLYLWLTSKFGNLHLPRLESLSIKHRGCLPDDRGFTFVSSKEGVVMLMYFYTSWKASNLRSLSFTGLIPAPIQGASIEGLVLDMRVGPDDMNFSIALHDLLGFLAGTPSLQTLSLHTYHSGEIWGNQSLSLPTTVLEKLKTLTLNVERDQEITNGDIFFNAFVRSIRLPNLSSFSLSVSLEDTFEEERERDVTDLVNSLIPDFGAHPRIENFSLFVYDCTLSAAINLALDKYPYLRSLEVRVDGDLCVTPESRLHPNVKRSRSIEKITLVDHWNDVDDWLSWIAGELRDGGGLEKLNVVLRGGDFSRSGRSLSRIISPARLEILECEEDRP</sequence>
<evidence type="ECO:0000313" key="1">
    <source>
        <dbReference type="EMBL" id="KLO08476.1"/>
    </source>
</evidence>
<evidence type="ECO:0000313" key="2">
    <source>
        <dbReference type="Proteomes" id="UP000053477"/>
    </source>
</evidence>
<dbReference type="OrthoDB" id="3365698at2759"/>
<dbReference type="EMBL" id="KQ086090">
    <property type="protein sequence ID" value="KLO08476.1"/>
    <property type="molecule type" value="Genomic_DNA"/>
</dbReference>
<organism evidence="1 2">
    <name type="scientific">Schizopora paradoxa</name>
    <dbReference type="NCBI Taxonomy" id="27342"/>
    <lineage>
        <taxon>Eukaryota</taxon>
        <taxon>Fungi</taxon>
        <taxon>Dikarya</taxon>
        <taxon>Basidiomycota</taxon>
        <taxon>Agaricomycotina</taxon>
        <taxon>Agaricomycetes</taxon>
        <taxon>Hymenochaetales</taxon>
        <taxon>Schizoporaceae</taxon>
        <taxon>Schizopora</taxon>
    </lineage>
</organism>
<accession>A0A0H2RUJ8</accession>
<protein>
    <recommendedName>
        <fullName evidence="3">F-box domain-containing protein</fullName>
    </recommendedName>
</protein>
<keyword evidence="2" id="KW-1185">Reference proteome</keyword>